<evidence type="ECO:0000256" key="4">
    <source>
        <dbReference type="ARBA" id="ARBA00023136"/>
    </source>
</evidence>
<proteinExistence type="predicted"/>
<evidence type="ECO:0000256" key="5">
    <source>
        <dbReference type="NCBIfam" id="TIGR02228"/>
    </source>
</evidence>
<keyword evidence="8" id="KW-0378">Hydrolase</keyword>
<dbReference type="RefSeq" id="WP_249308003.1">
    <property type="nucleotide sequence ID" value="NZ_JACRSZ010000006.1"/>
</dbReference>
<dbReference type="Gene3D" id="2.10.109.10">
    <property type="entry name" value="Umud Fragment, subunit A"/>
    <property type="match status" value="1"/>
</dbReference>
<name>A0ABR7N992_9FIRM</name>
<dbReference type="InterPro" id="IPR001733">
    <property type="entry name" value="Peptidase_S26B"/>
</dbReference>
<evidence type="ECO:0000313" key="8">
    <source>
        <dbReference type="EMBL" id="MBC8572975.1"/>
    </source>
</evidence>
<dbReference type="InterPro" id="IPR019533">
    <property type="entry name" value="Peptidase_S26"/>
</dbReference>
<dbReference type="EC" id="3.4.21.89" evidence="5"/>
<protein>
    <recommendedName>
        <fullName evidence="5">Signal peptidase I</fullName>
        <ecNumber evidence="5">3.4.21.89</ecNumber>
    </recommendedName>
</protein>
<feature type="transmembrane region" description="Helical" evidence="6">
    <location>
        <begin position="7"/>
        <end position="28"/>
    </location>
</feature>
<feature type="transmembrane region" description="Helical" evidence="6">
    <location>
        <begin position="136"/>
        <end position="160"/>
    </location>
</feature>
<dbReference type="GO" id="GO:0009003">
    <property type="term" value="F:signal peptidase activity"/>
    <property type="evidence" value="ECO:0007669"/>
    <property type="project" value="UniProtKB-EC"/>
</dbReference>
<accession>A0ABR7N992</accession>
<evidence type="ECO:0000256" key="6">
    <source>
        <dbReference type="SAM" id="Phobius"/>
    </source>
</evidence>
<dbReference type="PRINTS" id="PR00728">
    <property type="entry name" value="SIGNALPTASE"/>
</dbReference>
<gene>
    <name evidence="8" type="ORF">H8716_07760</name>
</gene>
<comment type="caution">
    <text evidence="8">The sequence shown here is derived from an EMBL/GenBank/DDBJ whole genome shotgun (WGS) entry which is preliminary data.</text>
</comment>
<dbReference type="Pfam" id="PF10502">
    <property type="entry name" value="Peptidase_S26"/>
    <property type="match status" value="1"/>
</dbReference>
<dbReference type="SUPFAM" id="SSF51306">
    <property type="entry name" value="LexA/Signal peptidase"/>
    <property type="match status" value="1"/>
</dbReference>
<dbReference type="CDD" id="cd06530">
    <property type="entry name" value="S26_SPase_I"/>
    <property type="match status" value="1"/>
</dbReference>
<reference evidence="8 9" key="1">
    <citation type="submission" date="2020-08" db="EMBL/GenBank/DDBJ databases">
        <title>Genome public.</title>
        <authorList>
            <person name="Liu C."/>
            <person name="Sun Q."/>
        </authorList>
    </citation>
    <scope>NUCLEOTIDE SEQUENCE [LARGE SCALE GENOMIC DNA]</scope>
    <source>
        <strain evidence="8 9">NSJ-46</strain>
    </source>
</reference>
<organism evidence="8 9">
    <name type="scientific">Jingyaoa shaoxingensis</name>
    <dbReference type="NCBI Taxonomy" id="2763671"/>
    <lineage>
        <taxon>Bacteria</taxon>
        <taxon>Bacillati</taxon>
        <taxon>Bacillota</taxon>
        <taxon>Clostridia</taxon>
        <taxon>Lachnospirales</taxon>
        <taxon>Lachnospiraceae</taxon>
        <taxon>Jingyaoa</taxon>
    </lineage>
</organism>
<dbReference type="PANTHER" id="PTHR10806:SF6">
    <property type="entry name" value="SIGNAL PEPTIDASE COMPLEX CATALYTIC SUBUNIT SEC11"/>
    <property type="match status" value="1"/>
</dbReference>
<dbReference type="PANTHER" id="PTHR10806">
    <property type="entry name" value="SIGNAL PEPTIDASE COMPLEX CATALYTIC SUBUNIT SEC11"/>
    <property type="match status" value="1"/>
</dbReference>
<feature type="domain" description="Peptidase S26" evidence="7">
    <location>
        <begin position="10"/>
        <end position="74"/>
    </location>
</feature>
<dbReference type="Proteomes" id="UP000657421">
    <property type="component" value="Unassembled WGS sequence"/>
</dbReference>
<keyword evidence="4 6" id="KW-0472">Membrane</keyword>
<dbReference type="InterPro" id="IPR036286">
    <property type="entry name" value="LexA/Signal_pep-like_sf"/>
</dbReference>
<evidence type="ECO:0000256" key="2">
    <source>
        <dbReference type="ARBA" id="ARBA00022692"/>
    </source>
</evidence>
<keyword evidence="3 6" id="KW-1133">Transmembrane helix</keyword>
<evidence type="ECO:0000313" key="9">
    <source>
        <dbReference type="Proteomes" id="UP000657421"/>
    </source>
</evidence>
<keyword evidence="2 6" id="KW-0812">Transmembrane</keyword>
<sequence length="168" mass="18904">MKLIKGILDLLMAVFIFTGILLSVPRLWGFQIYAVTSGSMEPKIRTGDVIYVKQVPFQSLEPGDVITFSMNQGRTVVTHRVEKIDVKNGLLQTKGDANKETDPTWISGDTVRGEVQYMVPRLGYVAMMAATLSGKLFLMAVFLWMVAAQIVVSRVHMIYFSRRRLPFS</sequence>
<keyword evidence="9" id="KW-1185">Reference proteome</keyword>
<evidence type="ECO:0000256" key="1">
    <source>
        <dbReference type="ARBA" id="ARBA00004370"/>
    </source>
</evidence>
<evidence type="ECO:0000256" key="3">
    <source>
        <dbReference type="ARBA" id="ARBA00022989"/>
    </source>
</evidence>
<evidence type="ECO:0000259" key="7">
    <source>
        <dbReference type="Pfam" id="PF10502"/>
    </source>
</evidence>
<dbReference type="NCBIfam" id="TIGR02228">
    <property type="entry name" value="sigpep_I_arch"/>
    <property type="match status" value="1"/>
</dbReference>
<comment type="subcellular location">
    <subcellularLocation>
        <location evidence="1">Membrane</location>
    </subcellularLocation>
</comment>
<dbReference type="EMBL" id="JACRSZ010000006">
    <property type="protein sequence ID" value="MBC8572975.1"/>
    <property type="molecule type" value="Genomic_DNA"/>
</dbReference>